<comment type="subcellular location">
    <subcellularLocation>
        <location evidence="1">Cell membrane</location>
        <topology evidence="1">Single-pass membrane protein</topology>
    </subcellularLocation>
</comment>
<dbReference type="InterPro" id="IPR007168">
    <property type="entry name" value="Phageshock_PspC_N"/>
</dbReference>
<keyword evidence="5 7" id="KW-0472">Membrane</keyword>
<evidence type="ECO:0000256" key="1">
    <source>
        <dbReference type="ARBA" id="ARBA00004162"/>
    </source>
</evidence>
<evidence type="ECO:0000256" key="2">
    <source>
        <dbReference type="ARBA" id="ARBA00022475"/>
    </source>
</evidence>
<keyword evidence="2" id="KW-1003">Cell membrane</keyword>
<reference evidence="9 10" key="1">
    <citation type="journal article" date="2019" name="Nat. Microbiol.">
        <title>Mediterranean grassland soil C-N compound turnover is dependent on rainfall and depth, and is mediated by genomically divergent microorganisms.</title>
        <authorList>
            <person name="Diamond S."/>
            <person name="Andeer P.F."/>
            <person name="Li Z."/>
            <person name="Crits-Christoph A."/>
            <person name="Burstein D."/>
            <person name="Anantharaman K."/>
            <person name="Lane K.R."/>
            <person name="Thomas B.C."/>
            <person name="Pan C."/>
            <person name="Northen T.R."/>
            <person name="Banfield J.F."/>
        </authorList>
    </citation>
    <scope>NUCLEOTIDE SEQUENCE [LARGE SCALE GENOMIC DNA]</scope>
    <source>
        <strain evidence="9">NP_8</strain>
    </source>
</reference>
<dbReference type="AlphaFoldDB" id="A0A537IS06"/>
<accession>A0A537IS06</accession>
<evidence type="ECO:0000256" key="4">
    <source>
        <dbReference type="ARBA" id="ARBA00022989"/>
    </source>
</evidence>
<evidence type="ECO:0000259" key="8">
    <source>
        <dbReference type="Pfam" id="PF04024"/>
    </source>
</evidence>
<feature type="domain" description="Phage shock protein PspC N-terminal" evidence="8">
    <location>
        <begin position="8"/>
        <end position="58"/>
    </location>
</feature>
<dbReference type="EMBL" id="VBAP01000064">
    <property type="protein sequence ID" value="TMI73832.1"/>
    <property type="molecule type" value="Genomic_DNA"/>
</dbReference>
<protein>
    <submittedName>
        <fullName evidence="9">PspC domain-containing protein</fullName>
    </submittedName>
</protein>
<evidence type="ECO:0000256" key="7">
    <source>
        <dbReference type="SAM" id="Phobius"/>
    </source>
</evidence>
<evidence type="ECO:0000256" key="5">
    <source>
        <dbReference type="ARBA" id="ARBA00023136"/>
    </source>
</evidence>
<sequence length="111" mass="11910">MARRLQKGKNRLLLGVAGGLAEYSNVDPVIIRAAFILLAFAGGTGIVLYLLLALLMPRPETVTSQPLDVVRENIKTAPREATEAGRRAVQLLRGTPEKKESEGQGSGRDGD</sequence>
<keyword evidence="3 7" id="KW-0812">Transmembrane</keyword>
<dbReference type="PANTHER" id="PTHR33885">
    <property type="entry name" value="PHAGE SHOCK PROTEIN C"/>
    <property type="match status" value="1"/>
</dbReference>
<name>A0A537IS06_9BACT</name>
<proteinExistence type="predicted"/>
<evidence type="ECO:0000313" key="10">
    <source>
        <dbReference type="Proteomes" id="UP000318834"/>
    </source>
</evidence>
<feature type="compositionally biased region" description="Basic and acidic residues" evidence="6">
    <location>
        <begin position="95"/>
        <end position="111"/>
    </location>
</feature>
<organism evidence="9 10">
    <name type="scientific">Candidatus Segetimicrobium genomatis</name>
    <dbReference type="NCBI Taxonomy" id="2569760"/>
    <lineage>
        <taxon>Bacteria</taxon>
        <taxon>Bacillati</taxon>
        <taxon>Candidatus Sysuimicrobiota</taxon>
        <taxon>Candidatus Sysuimicrobiia</taxon>
        <taxon>Candidatus Sysuimicrobiales</taxon>
        <taxon>Candidatus Segetimicrobiaceae</taxon>
        <taxon>Candidatus Segetimicrobium</taxon>
    </lineage>
</organism>
<gene>
    <name evidence="9" type="ORF">E6H05_08840</name>
</gene>
<comment type="caution">
    <text evidence="9">The sequence shown here is derived from an EMBL/GenBank/DDBJ whole genome shotgun (WGS) entry which is preliminary data.</text>
</comment>
<evidence type="ECO:0000313" key="9">
    <source>
        <dbReference type="EMBL" id="TMI73832.1"/>
    </source>
</evidence>
<evidence type="ECO:0000256" key="3">
    <source>
        <dbReference type="ARBA" id="ARBA00022692"/>
    </source>
</evidence>
<feature type="transmembrane region" description="Helical" evidence="7">
    <location>
        <begin position="34"/>
        <end position="55"/>
    </location>
</feature>
<dbReference type="Proteomes" id="UP000318834">
    <property type="component" value="Unassembled WGS sequence"/>
</dbReference>
<dbReference type="Pfam" id="PF04024">
    <property type="entry name" value="PspC"/>
    <property type="match status" value="1"/>
</dbReference>
<feature type="region of interest" description="Disordered" evidence="6">
    <location>
        <begin position="85"/>
        <end position="111"/>
    </location>
</feature>
<dbReference type="InterPro" id="IPR052027">
    <property type="entry name" value="PspC"/>
</dbReference>
<evidence type="ECO:0000256" key="6">
    <source>
        <dbReference type="SAM" id="MobiDB-lite"/>
    </source>
</evidence>
<dbReference type="GO" id="GO:0005886">
    <property type="term" value="C:plasma membrane"/>
    <property type="evidence" value="ECO:0007669"/>
    <property type="project" value="UniProtKB-SubCell"/>
</dbReference>
<keyword evidence="4 7" id="KW-1133">Transmembrane helix</keyword>
<dbReference type="PANTHER" id="PTHR33885:SF3">
    <property type="entry name" value="PHAGE SHOCK PROTEIN C"/>
    <property type="match status" value="1"/>
</dbReference>